<dbReference type="CDD" id="cd07185">
    <property type="entry name" value="OmpA_C-like"/>
    <property type="match status" value="1"/>
</dbReference>
<organism evidence="11 12">
    <name type="scientific">Labrys wisconsinensis</name>
    <dbReference type="NCBI Taxonomy" id="425677"/>
    <lineage>
        <taxon>Bacteria</taxon>
        <taxon>Pseudomonadati</taxon>
        <taxon>Pseudomonadota</taxon>
        <taxon>Alphaproteobacteria</taxon>
        <taxon>Hyphomicrobiales</taxon>
        <taxon>Xanthobacteraceae</taxon>
        <taxon>Labrys</taxon>
    </lineage>
</organism>
<evidence type="ECO:0000256" key="6">
    <source>
        <dbReference type="ARBA" id="ARBA00023288"/>
    </source>
</evidence>
<dbReference type="Proteomes" id="UP001242480">
    <property type="component" value="Unassembled WGS sequence"/>
</dbReference>
<dbReference type="InterPro" id="IPR006664">
    <property type="entry name" value="OMP_bac"/>
</dbReference>
<evidence type="ECO:0000256" key="8">
    <source>
        <dbReference type="HAMAP-Rule" id="MF_02204"/>
    </source>
</evidence>
<evidence type="ECO:0000259" key="10">
    <source>
        <dbReference type="PROSITE" id="PS51123"/>
    </source>
</evidence>
<sequence length="172" mass="18404">MLNSLRIVRGLRFVAVLSTVLALGACAKNTAANGGLDGAGGLGAGGVARPGSQQDFVVNVGDRVFFLEDQSDLTGQAQSTLSKQAQWLRQYPRYTITVEGHADERGTREYNIALGARRAQAVRDYLMAQGIPAGRMRTISYGKERPVATCNDESCWTQNRRAVTVLNGAAAS</sequence>
<comment type="subcellular location">
    <subcellularLocation>
        <location evidence="8">Cell outer membrane</location>
        <topology evidence="8">Lipid-anchor</topology>
    </subcellularLocation>
</comment>
<dbReference type="PANTHER" id="PTHR30329:SF21">
    <property type="entry name" value="LIPOPROTEIN YIAD-RELATED"/>
    <property type="match status" value="1"/>
</dbReference>
<evidence type="ECO:0000313" key="11">
    <source>
        <dbReference type="EMBL" id="MDQ0474429.1"/>
    </source>
</evidence>
<dbReference type="PRINTS" id="PR01021">
    <property type="entry name" value="OMPADOMAIN"/>
</dbReference>
<keyword evidence="12" id="KW-1185">Reference proteome</keyword>
<reference evidence="11 12" key="1">
    <citation type="submission" date="2023-07" db="EMBL/GenBank/DDBJ databases">
        <title>Genomic Encyclopedia of Type Strains, Phase IV (KMG-IV): sequencing the most valuable type-strain genomes for metagenomic binning, comparative biology and taxonomic classification.</title>
        <authorList>
            <person name="Goeker M."/>
        </authorList>
    </citation>
    <scope>NUCLEOTIDE SEQUENCE [LARGE SCALE GENOMIC DNA]</scope>
    <source>
        <strain evidence="11 12">DSM 19619</strain>
    </source>
</reference>
<evidence type="ECO:0000256" key="4">
    <source>
        <dbReference type="ARBA" id="ARBA00023139"/>
    </source>
</evidence>
<dbReference type="SUPFAM" id="SSF103088">
    <property type="entry name" value="OmpA-like"/>
    <property type="match status" value="1"/>
</dbReference>
<dbReference type="PANTHER" id="PTHR30329">
    <property type="entry name" value="STATOR ELEMENT OF FLAGELLAR MOTOR COMPLEX"/>
    <property type="match status" value="1"/>
</dbReference>
<feature type="domain" description="OmpA-like" evidence="10">
    <location>
        <begin position="53"/>
        <end position="170"/>
    </location>
</feature>
<dbReference type="PRINTS" id="PR01023">
    <property type="entry name" value="NAFLGMOTY"/>
</dbReference>
<keyword evidence="2 8" id="KW-0732">Signal</keyword>
<gene>
    <name evidence="8" type="primary">pal</name>
    <name evidence="11" type="ORF">QO011_007470</name>
</gene>
<dbReference type="PROSITE" id="PS01068">
    <property type="entry name" value="OMPA_1"/>
    <property type="match status" value="1"/>
</dbReference>
<dbReference type="HAMAP" id="MF_02204">
    <property type="entry name" value="Pal"/>
    <property type="match status" value="1"/>
</dbReference>
<comment type="subunit">
    <text evidence="8">The Tol-Pal system is composed of five core proteins: the inner membrane proteins TolA, TolQ and TolR, the periplasmic protein TolB and the outer membrane protein Pal. They form a network linking the inner and outer membranes and the peptidoglycan layer.</text>
</comment>
<comment type="similarity">
    <text evidence="8">Belongs to the Pal lipoprotein family.</text>
</comment>
<dbReference type="InterPro" id="IPR014169">
    <property type="entry name" value="Pal_lipo_C"/>
</dbReference>
<dbReference type="InterPro" id="IPR050330">
    <property type="entry name" value="Bact_OuterMem_StrucFunc"/>
</dbReference>
<dbReference type="InterPro" id="IPR006690">
    <property type="entry name" value="OMPA-like_CS"/>
</dbReference>
<dbReference type="Pfam" id="PF00691">
    <property type="entry name" value="OmpA"/>
    <property type="match status" value="1"/>
</dbReference>
<evidence type="ECO:0000256" key="9">
    <source>
        <dbReference type="SAM" id="SignalP"/>
    </source>
</evidence>
<accession>A0ABU0JJH1</accession>
<dbReference type="NCBIfam" id="TIGR02802">
    <property type="entry name" value="Pal_lipo"/>
    <property type="match status" value="1"/>
</dbReference>
<dbReference type="InterPro" id="IPR036737">
    <property type="entry name" value="OmpA-like_sf"/>
</dbReference>
<keyword evidence="4 8" id="KW-0564">Palmitate</keyword>
<keyword evidence="1 8" id="KW-0132">Cell division</keyword>
<evidence type="ECO:0000256" key="7">
    <source>
        <dbReference type="ARBA" id="ARBA00023306"/>
    </source>
</evidence>
<proteinExistence type="inferred from homology"/>
<comment type="caution">
    <text evidence="11">The sequence shown here is derived from an EMBL/GenBank/DDBJ whole genome shotgun (WGS) entry which is preliminary data.</text>
</comment>
<evidence type="ECO:0000256" key="1">
    <source>
        <dbReference type="ARBA" id="ARBA00022618"/>
    </source>
</evidence>
<dbReference type="Gene3D" id="3.30.1330.60">
    <property type="entry name" value="OmpA-like domain"/>
    <property type="match status" value="1"/>
</dbReference>
<feature type="chain" id="PRO_5046352735" description="Peptidoglycan-associated lipoprotein" evidence="9">
    <location>
        <begin position="28"/>
        <end position="172"/>
    </location>
</feature>
<comment type="function">
    <text evidence="8">Part of the Tol-Pal system, which plays a role in outer membrane invagination during cell division and is important for maintaining outer membrane integrity.</text>
</comment>
<name>A0ABU0JJH1_9HYPH</name>
<feature type="signal peptide" evidence="9">
    <location>
        <begin position="1"/>
        <end position="27"/>
    </location>
</feature>
<evidence type="ECO:0000256" key="2">
    <source>
        <dbReference type="ARBA" id="ARBA00022729"/>
    </source>
</evidence>
<dbReference type="PROSITE" id="PS51123">
    <property type="entry name" value="OMPA_2"/>
    <property type="match status" value="1"/>
</dbReference>
<dbReference type="InterPro" id="IPR039001">
    <property type="entry name" value="Pal"/>
</dbReference>
<evidence type="ECO:0000256" key="3">
    <source>
        <dbReference type="ARBA" id="ARBA00023136"/>
    </source>
</evidence>
<keyword evidence="7 8" id="KW-0131">Cell cycle</keyword>
<dbReference type="EMBL" id="JAUSVX010000023">
    <property type="protein sequence ID" value="MDQ0474429.1"/>
    <property type="molecule type" value="Genomic_DNA"/>
</dbReference>
<keyword evidence="3 8" id="KW-0472">Membrane</keyword>
<dbReference type="RefSeq" id="WP_307284041.1">
    <property type="nucleotide sequence ID" value="NZ_JAUSVX010000023.1"/>
</dbReference>
<keyword evidence="6 8" id="KW-0449">Lipoprotein</keyword>
<dbReference type="PROSITE" id="PS51257">
    <property type="entry name" value="PROKAR_LIPOPROTEIN"/>
    <property type="match status" value="1"/>
</dbReference>
<protein>
    <recommendedName>
        <fullName evidence="8">Peptidoglycan-associated lipoprotein</fullName>
        <shortName evidence="8">PAL</shortName>
    </recommendedName>
</protein>
<dbReference type="InterPro" id="IPR006665">
    <property type="entry name" value="OmpA-like"/>
</dbReference>
<evidence type="ECO:0000256" key="5">
    <source>
        <dbReference type="ARBA" id="ARBA00023237"/>
    </source>
</evidence>
<keyword evidence="5 8" id="KW-0998">Cell outer membrane</keyword>
<evidence type="ECO:0000313" key="12">
    <source>
        <dbReference type="Proteomes" id="UP001242480"/>
    </source>
</evidence>